<dbReference type="InterPro" id="IPR039072">
    <property type="entry name" value="ATP_synth_I_Bacilli"/>
</dbReference>
<keyword evidence="2" id="KW-1003">Cell membrane</keyword>
<evidence type="ECO:0000256" key="3">
    <source>
        <dbReference type="ARBA" id="ARBA00022692"/>
    </source>
</evidence>
<keyword evidence="3 6" id="KW-0812">Transmembrane</keyword>
<reference evidence="7" key="2">
    <citation type="journal article" date="2021" name="Data Brief">
        <title>Draft genome sequence data of the facultative, thermophilic, xylanolytic bacterium Paenibacillus sp. strain DA-C8.</title>
        <authorList>
            <person name="Chhe C."/>
            <person name="Uke A."/>
            <person name="Baramee S."/>
            <person name="Ungkulpasvich U."/>
            <person name="Tachaapaikoon C."/>
            <person name="Pason P."/>
            <person name="Waeonukul R."/>
            <person name="Ratanakhanokchai K."/>
            <person name="Kosugi A."/>
        </authorList>
    </citation>
    <scope>NUCLEOTIDE SEQUENCE</scope>
    <source>
        <strain evidence="7">DA-C8</strain>
    </source>
</reference>
<dbReference type="Pfam" id="PF03899">
    <property type="entry name" value="ATP-synt_I"/>
    <property type="match status" value="1"/>
</dbReference>
<dbReference type="InterPro" id="IPR005598">
    <property type="entry name" value="ATP_synth_I"/>
</dbReference>
<dbReference type="EMBL" id="BMAQ01000043">
    <property type="protein sequence ID" value="GFR39380.1"/>
    <property type="molecule type" value="Genomic_DNA"/>
</dbReference>
<evidence type="ECO:0000256" key="4">
    <source>
        <dbReference type="ARBA" id="ARBA00022989"/>
    </source>
</evidence>
<dbReference type="AlphaFoldDB" id="A0A916VIJ1"/>
<keyword evidence="4 6" id="KW-1133">Transmembrane helix</keyword>
<gene>
    <name evidence="7" type="ORF">PRECH8_26760</name>
</gene>
<feature type="transmembrane region" description="Helical" evidence="6">
    <location>
        <begin position="35"/>
        <end position="54"/>
    </location>
</feature>
<dbReference type="PANTHER" id="PTHR40035">
    <property type="entry name" value="ATP SYNTHASE PROTEIN I"/>
    <property type="match status" value="1"/>
</dbReference>
<comment type="caution">
    <text evidence="7">The sequence shown here is derived from an EMBL/GenBank/DDBJ whole genome shotgun (WGS) entry which is preliminary data.</text>
</comment>
<comment type="subcellular location">
    <subcellularLocation>
        <location evidence="1">Cell membrane</location>
        <topology evidence="1">Multi-pass membrane protein</topology>
    </subcellularLocation>
</comment>
<protein>
    <recommendedName>
        <fullName evidence="9">ATP synthase I chain</fullName>
    </recommendedName>
</protein>
<keyword evidence="8" id="KW-1185">Reference proteome</keyword>
<evidence type="ECO:0000256" key="5">
    <source>
        <dbReference type="ARBA" id="ARBA00023136"/>
    </source>
</evidence>
<accession>A0A916VIJ1</accession>
<reference evidence="7" key="1">
    <citation type="submission" date="2020-08" db="EMBL/GenBank/DDBJ databases">
        <authorList>
            <person name="Uke A."/>
            <person name="Chhe C."/>
            <person name="Baramee S."/>
            <person name="Kosugi A."/>
        </authorList>
    </citation>
    <scope>NUCLEOTIDE SEQUENCE</scope>
    <source>
        <strain evidence="7">DA-C8</strain>
    </source>
</reference>
<dbReference type="PANTHER" id="PTHR40035:SF1">
    <property type="entry name" value="ATP SYNTHASE PROTEIN I"/>
    <property type="match status" value="1"/>
</dbReference>
<evidence type="ECO:0000256" key="2">
    <source>
        <dbReference type="ARBA" id="ARBA00022475"/>
    </source>
</evidence>
<feature type="transmembrane region" description="Helical" evidence="6">
    <location>
        <begin position="7"/>
        <end position="29"/>
    </location>
</feature>
<evidence type="ECO:0000256" key="1">
    <source>
        <dbReference type="ARBA" id="ARBA00004651"/>
    </source>
</evidence>
<sequence length="123" mass="13510">MTDMDKIVQAITRVTYLLISVSLLGWVFFPDLRPIMAGFLIGAVIGLINVRYLAIRIHKVTESVVNQESRRFGLGFGIRFLIALLGVMAALRLEQISVEGTAAGLIIVPLLLIPVGIFLSMRS</sequence>
<feature type="transmembrane region" description="Helical" evidence="6">
    <location>
        <begin position="74"/>
        <end position="91"/>
    </location>
</feature>
<dbReference type="GO" id="GO:0005886">
    <property type="term" value="C:plasma membrane"/>
    <property type="evidence" value="ECO:0007669"/>
    <property type="project" value="UniProtKB-SubCell"/>
</dbReference>
<feature type="transmembrane region" description="Helical" evidence="6">
    <location>
        <begin position="103"/>
        <end position="121"/>
    </location>
</feature>
<proteinExistence type="predicted"/>
<evidence type="ECO:0008006" key="9">
    <source>
        <dbReference type="Google" id="ProtNLM"/>
    </source>
</evidence>
<dbReference type="RefSeq" id="WP_200967574.1">
    <property type="nucleotide sequence ID" value="NZ_BMAQ01000043.1"/>
</dbReference>
<evidence type="ECO:0000256" key="6">
    <source>
        <dbReference type="SAM" id="Phobius"/>
    </source>
</evidence>
<name>A0A916VIJ1_9BACL</name>
<organism evidence="7 8">
    <name type="scientific">Insulibacter thermoxylanivorax</name>
    <dbReference type="NCBI Taxonomy" id="2749268"/>
    <lineage>
        <taxon>Bacteria</taxon>
        <taxon>Bacillati</taxon>
        <taxon>Bacillota</taxon>
        <taxon>Bacilli</taxon>
        <taxon>Bacillales</taxon>
        <taxon>Paenibacillaceae</taxon>
        <taxon>Insulibacter</taxon>
    </lineage>
</organism>
<keyword evidence="5 6" id="KW-0472">Membrane</keyword>
<evidence type="ECO:0000313" key="8">
    <source>
        <dbReference type="Proteomes" id="UP000654993"/>
    </source>
</evidence>
<dbReference type="Proteomes" id="UP000654993">
    <property type="component" value="Unassembled WGS sequence"/>
</dbReference>
<evidence type="ECO:0000313" key="7">
    <source>
        <dbReference type="EMBL" id="GFR39380.1"/>
    </source>
</evidence>